<dbReference type="SUPFAM" id="SSF54913">
    <property type="entry name" value="GlnB-like"/>
    <property type="match status" value="1"/>
</dbReference>
<sequence length="119" mass="13426">MKTTSETPYRIVFCTCPTPDVARTIARALVEARLAACVNIVPGIQSVYRWQGKIEEDNELLMVIKTHQRRIIELQQAIRDRHPYETPEIISLPIDTGAPEYLAWLDGATDTEQTETGGE</sequence>
<dbReference type="InterPro" id="IPR015867">
    <property type="entry name" value="N-reg_PII/ATP_PRibTrfase_C"/>
</dbReference>
<evidence type="ECO:0000313" key="2">
    <source>
        <dbReference type="EMBL" id="VFJ62660.1"/>
    </source>
</evidence>
<gene>
    <name evidence="2" type="ORF">BECKFW1821A_GA0114235_11336</name>
    <name evidence="3" type="ORF">BECKFW1821B_GA0114236_12382</name>
</gene>
<accession>A0A450TT83</accession>
<evidence type="ECO:0000256" key="1">
    <source>
        <dbReference type="ARBA" id="ARBA00010169"/>
    </source>
</evidence>
<dbReference type="GO" id="GO:0010038">
    <property type="term" value="P:response to metal ion"/>
    <property type="evidence" value="ECO:0007669"/>
    <property type="project" value="InterPro"/>
</dbReference>
<protein>
    <submittedName>
        <fullName evidence="3">Divalent cation tolerance protein</fullName>
    </submittedName>
</protein>
<proteinExistence type="inferred from homology"/>
<dbReference type="AlphaFoldDB" id="A0A450TT83"/>
<dbReference type="EMBL" id="CAADFD010000238">
    <property type="protein sequence ID" value="VFJ71817.1"/>
    <property type="molecule type" value="Genomic_DNA"/>
</dbReference>
<dbReference type="Pfam" id="PF03091">
    <property type="entry name" value="CutA1"/>
    <property type="match status" value="1"/>
</dbReference>
<organism evidence="3">
    <name type="scientific">Candidatus Kentrum sp. FW</name>
    <dbReference type="NCBI Taxonomy" id="2126338"/>
    <lineage>
        <taxon>Bacteria</taxon>
        <taxon>Pseudomonadati</taxon>
        <taxon>Pseudomonadota</taxon>
        <taxon>Gammaproteobacteria</taxon>
        <taxon>Candidatus Kentrum</taxon>
    </lineage>
</organism>
<name>A0A450TT83_9GAMM</name>
<dbReference type="PANTHER" id="PTHR23419">
    <property type="entry name" value="DIVALENT CATION TOLERANCE CUTA-RELATED"/>
    <property type="match status" value="1"/>
</dbReference>
<comment type="similarity">
    <text evidence="1">Belongs to the CutA family.</text>
</comment>
<dbReference type="Gene3D" id="3.30.70.120">
    <property type="match status" value="1"/>
</dbReference>
<dbReference type="InterPro" id="IPR011322">
    <property type="entry name" value="N-reg_PII-like_a/b"/>
</dbReference>
<evidence type="ECO:0000313" key="3">
    <source>
        <dbReference type="EMBL" id="VFJ71817.1"/>
    </source>
</evidence>
<dbReference type="InterPro" id="IPR004323">
    <property type="entry name" value="Ion_tolerance_CutA"/>
</dbReference>
<dbReference type="PANTHER" id="PTHR23419:SF8">
    <property type="entry name" value="FI09726P"/>
    <property type="match status" value="1"/>
</dbReference>
<reference evidence="3" key="1">
    <citation type="submission" date="2019-02" db="EMBL/GenBank/DDBJ databases">
        <authorList>
            <person name="Gruber-Vodicka R. H."/>
            <person name="Seah K. B. B."/>
        </authorList>
    </citation>
    <scope>NUCLEOTIDE SEQUENCE</scope>
    <source>
        <strain evidence="3">BECK_BZ106</strain>
        <strain evidence="2">BECK_BZ15</strain>
    </source>
</reference>
<dbReference type="EMBL" id="CAADEW010000133">
    <property type="protein sequence ID" value="VFJ62660.1"/>
    <property type="molecule type" value="Genomic_DNA"/>
</dbReference>
<dbReference type="GO" id="GO:0005507">
    <property type="term" value="F:copper ion binding"/>
    <property type="evidence" value="ECO:0007669"/>
    <property type="project" value="TreeGrafter"/>
</dbReference>